<feature type="transmembrane region" description="Helical" evidence="3">
    <location>
        <begin position="180"/>
        <end position="200"/>
    </location>
</feature>
<evidence type="ECO:0000256" key="3">
    <source>
        <dbReference type="SAM" id="Phobius"/>
    </source>
</evidence>
<feature type="compositionally biased region" description="Acidic residues" evidence="2">
    <location>
        <begin position="1083"/>
        <end position="1097"/>
    </location>
</feature>
<feature type="region of interest" description="Disordered" evidence="2">
    <location>
        <begin position="1627"/>
        <end position="1652"/>
    </location>
</feature>
<feature type="coiled-coil region" evidence="1">
    <location>
        <begin position="943"/>
        <end position="977"/>
    </location>
</feature>
<name>A0A0C3H1I9_OIDMZ</name>
<dbReference type="STRING" id="913774.A0A0C3H1I9"/>
<feature type="region of interest" description="Disordered" evidence="2">
    <location>
        <begin position="1566"/>
        <end position="1604"/>
    </location>
</feature>
<feature type="region of interest" description="Disordered" evidence="2">
    <location>
        <begin position="990"/>
        <end position="1039"/>
    </location>
</feature>
<feature type="transmembrane region" description="Helical" evidence="3">
    <location>
        <begin position="6"/>
        <end position="31"/>
    </location>
</feature>
<evidence type="ECO:0000256" key="1">
    <source>
        <dbReference type="SAM" id="Coils"/>
    </source>
</evidence>
<keyword evidence="1" id="KW-0175">Coiled coil</keyword>
<evidence type="ECO:0000256" key="2">
    <source>
        <dbReference type="SAM" id="MobiDB-lite"/>
    </source>
</evidence>
<feature type="transmembrane region" description="Helical" evidence="3">
    <location>
        <begin position="143"/>
        <end position="168"/>
    </location>
</feature>
<dbReference type="InParanoid" id="A0A0C3H1I9"/>
<reference evidence="4 5" key="1">
    <citation type="submission" date="2014-04" db="EMBL/GenBank/DDBJ databases">
        <authorList>
            <consortium name="DOE Joint Genome Institute"/>
            <person name="Kuo A."/>
            <person name="Martino E."/>
            <person name="Perotto S."/>
            <person name="Kohler A."/>
            <person name="Nagy L.G."/>
            <person name="Floudas D."/>
            <person name="Copeland A."/>
            <person name="Barry K.W."/>
            <person name="Cichocki N."/>
            <person name="Veneault-Fourrey C."/>
            <person name="LaButti K."/>
            <person name="Lindquist E.A."/>
            <person name="Lipzen A."/>
            <person name="Lundell T."/>
            <person name="Morin E."/>
            <person name="Murat C."/>
            <person name="Sun H."/>
            <person name="Tunlid A."/>
            <person name="Henrissat B."/>
            <person name="Grigoriev I.V."/>
            <person name="Hibbett D.S."/>
            <person name="Martin F."/>
            <person name="Nordberg H.P."/>
            <person name="Cantor M.N."/>
            <person name="Hua S.X."/>
        </authorList>
    </citation>
    <scope>NUCLEOTIDE SEQUENCE [LARGE SCALE GENOMIC DNA]</scope>
    <source>
        <strain evidence="4 5">Zn</strain>
    </source>
</reference>
<dbReference type="OrthoDB" id="5370537at2759"/>
<evidence type="ECO:0000313" key="5">
    <source>
        <dbReference type="Proteomes" id="UP000054321"/>
    </source>
</evidence>
<dbReference type="EMBL" id="KN832875">
    <property type="protein sequence ID" value="KIN02041.1"/>
    <property type="molecule type" value="Genomic_DNA"/>
</dbReference>
<feature type="compositionally biased region" description="Low complexity" evidence="2">
    <location>
        <begin position="1017"/>
        <end position="1038"/>
    </location>
</feature>
<keyword evidence="3" id="KW-0472">Membrane</keyword>
<feature type="transmembrane region" description="Helical" evidence="3">
    <location>
        <begin position="207"/>
        <end position="229"/>
    </location>
</feature>
<accession>A0A0C3H1I9</accession>
<feature type="transmembrane region" description="Helical" evidence="3">
    <location>
        <begin position="108"/>
        <end position="131"/>
    </location>
</feature>
<keyword evidence="3" id="KW-0812">Transmembrane</keyword>
<dbReference type="HOGENOM" id="CLU_000817_0_0_1"/>
<evidence type="ECO:0000313" key="4">
    <source>
        <dbReference type="EMBL" id="KIN02041.1"/>
    </source>
</evidence>
<sequence>MAISVAAQTLVAAFFFGILLQAASGTLLIHIKGHEGPIFQDGRRLALTSFLLLAALWAMIDFINLNITSSTTACQAALAFSTLSDQLARVGIEQFLLWSVGQRNKATIVQLLLQSVLGIRVIVGVVLVGFTRPDFAPVCVARTSVLPIAVVVLALDVIIIAALTAQILSMGVPRMRENKGLILITIGFALWTGTSAAMLLGIRSIALVAKTTLPSIGLLILVGIIAVFGDSMVASRTGRIIPEVTSPFMTRSLPTAEGIPGPFESSSTASRSHATNGSLYVENPPALPRDPLVATNQGAYLANSRTFISAGMDERVKGSGANDTYYNTRATRSSKKMQPGASSLAISDHTKSTKQEITVAHRLIGTAQRNLPLPSQTSEISQQKRSFFKWAKPEPTSVVRNIGISKPVIITSDSSSQPFAKIKAIDLATAANNERERRENAAARARLIPKRPAPPRPSPTMDAALRGSVSVKRKEISSRLKETKTDIPIFPVTGISLGIGNGSTTSASLSPGHDNVRQRSPRNMSGFANIDDRNTALPTLQRKPTIGLPSNPRSQKMTLSGETIVGKGPIEIHMPDSKSQSSTDMLEGSYHTDPKSSGSILHRPRPYQRNTEKDRALFPSGTYLHHRRSKSGSSITASRKSIFESHPGSPTQLPYLPTPPTRVSELAHILSNNNKSMTFHEKIQFLFPAPPISTLTNKRRSSLPYLPRLASVYMSDASPLQTPVDRQSSRASEESRVVSFETEDIWDSGAALTVADTRNSGQEQSIRSSHTYDVPAFISSETRPSSRGDHTPVQSYAAMGAAAKHQQLKKGRRPEEIDVSAWFTSDDTRQSFLLDANQALPGDKTPSPKGVSSWHRRIGDALPTFSERRKNSKHRKMPPPTPLLLKWQGSGISVVVHSPAPSPVDSPGKAMKDLQARLKRFEEPNQERPSSLRQLPAAVVTTVDGAKDNRNSRSRLLQDLEEEMGQQESLWQKMQNNFDHDSNSIILTPQYPTPSVDESAYGPTQRSVSRRARIRKSMTGGASPSSTSSRSSSNSRASAWQQRLAEAQIEYLDNASALNYNRNMNFLALSQSQIGSPTPPESVDSETDIETSSDSDLELPNGPAESGGFEYCKPSLWQPKARVLNTILSGLWQQAVTPSRHTTFADAPAKNIRPPKRLIQETLPIFSLDLWSKQETSTKVTYFGLWGSRKVRPKSIIVRRASQRPQRKSKRIGYLPDIVESPQPLPHKRDTLGIFQFPSGETSDSAVYHSAFSPALRTVPIPNNVPPDDGVRKSGLDPVEYPSSFFDDYDEQDDSEYLDSDDDFDESTLWEISSLLHSKDFPSNESSPPLTFDTIDDELDFCDDDTCFETTSEGQSIIIWLSTEMREAISDTLIQMPVKPLTLISKSCPRLWSSTSLPNPKVEAKGLPQPDSKIWESYVSKSKSDMRSRSQPSCILPVLTTSALWRPPPTEKLSQFNTSLWRNPRTMEVQPFAPQTLVEPTNCLWMPQAIKFWHGTSRHTLQNKESPNKLWSYDVEAKSKPATCQSNILSVPDAIVHKPWASREPLDGLTSHQLWSSRQVLEEEHHWISESSVRPESPSVQSESSSGGFSPTSDTLSLKSTSTTASSVGRSLKSVIVSLPLDRKFSKNAKSATPDSKAPSASSVSQSVTQRPSSVRESRVLVFRDLFESRTSRSENTPTVQEQPKSNRASLINPTPAIVDYDVATRHPVFFTQSLVSYITDLHPAAIGHFKRPQAAKEGPYISEDHFPTASTASEIGPQLWTSLSAKVESTSTVKSLWSKDSELSIPNKFEHMNKETKRRPTIPDSLSLAVLESSEMWSKSVAVNSTLNWLCTPKATQSHLWSSAAKHENDKNIDLKTVAEYSSEDMFSHLVEDRIRKATVSKPLLGHEIESSRLFESATLSPHSPVHWLHSTSNLSMGPKCSLTWTAPVNAALSEDETQGMWMPRAKATVLSSTLFSNPHAAPWVRKKRYSRCMKDITSSELWRLSTVLPDNPKHWLVDKRISRVQFRY</sequence>
<keyword evidence="5" id="KW-1185">Reference proteome</keyword>
<dbReference type="Proteomes" id="UP000054321">
    <property type="component" value="Unassembled WGS sequence"/>
</dbReference>
<feature type="compositionally biased region" description="Low complexity" evidence="2">
    <location>
        <begin position="1636"/>
        <end position="1648"/>
    </location>
</feature>
<feature type="region of interest" description="Disordered" evidence="2">
    <location>
        <begin position="504"/>
        <end position="530"/>
    </location>
</feature>
<feature type="compositionally biased region" description="Low complexity" evidence="2">
    <location>
        <begin position="1569"/>
        <end position="1604"/>
    </location>
</feature>
<keyword evidence="3" id="KW-1133">Transmembrane helix</keyword>
<reference evidence="5" key="2">
    <citation type="submission" date="2015-01" db="EMBL/GenBank/DDBJ databases">
        <title>Evolutionary Origins and Diversification of the Mycorrhizal Mutualists.</title>
        <authorList>
            <consortium name="DOE Joint Genome Institute"/>
            <consortium name="Mycorrhizal Genomics Consortium"/>
            <person name="Kohler A."/>
            <person name="Kuo A."/>
            <person name="Nagy L.G."/>
            <person name="Floudas D."/>
            <person name="Copeland A."/>
            <person name="Barry K.W."/>
            <person name="Cichocki N."/>
            <person name="Veneault-Fourrey C."/>
            <person name="LaButti K."/>
            <person name="Lindquist E.A."/>
            <person name="Lipzen A."/>
            <person name="Lundell T."/>
            <person name="Morin E."/>
            <person name="Murat C."/>
            <person name="Riley R."/>
            <person name="Ohm R."/>
            <person name="Sun H."/>
            <person name="Tunlid A."/>
            <person name="Henrissat B."/>
            <person name="Grigoriev I.V."/>
            <person name="Hibbett D.S."/>
            <person name="Martin F."/>
        </authorList>
    </citation>
    <scope>NUCLEOTIDE SEQUENCE [LARGE SCALE GENOMIC DNA]</scope>
    <source>
        <strain evidence="5">Zn</strain>
    </source>
</reference>
<organism evidence="4 5">
    <name type="scientific">Oidiodendron maius (strain Zn)</name>
    <dbReference type="NCBI Taxonomy" id="913774"/>
    <lineage>
        <taxon>Eukaryota</taxon>
        <taxon>Fungi</taxon>
        <taxon>Dikarya</taxon>
        <taxon>Ascomycota</taxon>
        <taxon>Pezizomycotina</taxon>
        <taxon>Leotiomycetes</taxon>
        <taxon>Leotiomycetes incertae sedis</taxon>
        <taxon>Myxotrichaceae</taxon>
        <taxon>Oidiodendron</taxon>
    </lineage>
</organism>
<feature type="region of interest" description="Disordered" evidence="2">
    <location>
        <begin position="568"/>
        <end position="659"/>
    </location>
</feature>
<gene>
    <name evidence="4" type="ORF">OIDMADRAFT_53557</name>
</gene>
<feature type="region of interest" description="Disordered" evidence="2">
    <location>
        <begin position="1072"/>
        <end position="1104"/>
    </location>
</feature>
<feature type="transmembrane region" description="Helical" evidence="3">
    <location>
        <begin position="43"/>
        <end position="60"/>
    </location>
</feature>
<protein>
    <submittedName>
        <fullName evidence="4">Uncharacterized protein</fullName>
    </submittedName>
</protein>
<proteinExistence type="predicted"/>